<evidence type="ECO:0000256" key="13">
    <source>
        <dbReference type="ARBA" id="ARBA00022741"/>
    </source>
</evidence>
<keyword evidence="6" id="KW-0723">Serine/threonine-protein kinase</keyword>
<dbReference type="SUPFAM" id="SSF52047">
    <property type="entry name" value="RNI-like"/>
    <property type="match status" value="1"/>
</dbReference>
<dbReference type="FunFam" id="1.10.510.10:FF:000358">
    <property type="entry name" value="Putative leucine-rich repeat receptor-like serine/threonine-protein kinase"/>
    <property type="match status" value="1"/>
</dbReference>
<evidence type="ECO:0000256" key="10">
    <source>
        <dbReference type="ARBA" id="ARBA00022692"/>
    </source>
</evidence>
<evidence type="ECO:0000256" key="14">
    <source>
        <dbReference type="ARBA" id="ARBA00022777"/>
    </source>
</evidence>
<dbReference type="EC" id="2.7.11.1" evidence="4"/>
<evidence type="ECO:0000256" key="8">
    <source>
        <dbReference type="ARBA" id="ARBA00022614"/>
    </source>
</evidence>
<evidence type="ECO:0000256" key="11">
    <source>
        <dbReference type="ARBA" id="ARBA00022729"/>
    </source>
</evidence>
<evidence type="ECO:0000256" key="12">
    <source>
        <dbReference type="ARBA" id="ARBA00022737"/>
    </source>
</evidence>
<dbReference type="GO" id="GO:0005886">
    <property type="term" value="C:plasma membrane"/>
    <property type="evidence" value="ECO:0007669"/>
    <property type="project" value="UniProtKB-SubCell"/>
</dbReference>
<protein>
    <recommendedName>
        <fullName evidence="4">non-specific serine/threonine protein kinase</fullName>
        <ecNumber evidence="4">2.7.11.1</ecNumber>
    </recommendedName>
</protein>
<evidence type="ECO:0000256" key="3">
    <source>
        <dbReference type="ARBA" id="ARBA00008684"/>
    </source>
</evidence>
<name>A0A9Q0R024_9MAGN</name>
<dbReference type="PROSITE" id="PS00107">
    <property type="entry name" value="PROTEIN_KINASE_ATP"/>
    <property type="match status" value="1"/>
</dbReference>
<keyword evidence="9" id="KW-0808">Transferase</keyword>
<dbReference type="SMART" id="SM00220">
    <property type="entry name" value="S_TKc"/>
    <property type="match status" value="1"/>
</dbReference>
<dbReference type="Pfam" id="PF00069">
    <property type="entry name" value="Pkinase"/>
    <property type="match status" value="1"/>
</dbReference>
<dbReference type="PROSITE" id="PS50011">
    <property type="entry name" value="PROTEIN_KINASE_DOM"/>
    <property type="match status" value="1"/>
</dbReference>
<evidence type="ECO:0000256" key="22">
    <source>
        <dbReference type="PROSITE-ProRule" id="PRU10141"/>
    </source>
</evidence>
<evidence type="ECO:0000256" key="16">
    <source>
        <dbReference type="ARBA" id="ARBA00022989"/>
    </source>
</evidence>
<accession>A0A9Q0R024</accession>
<gene>
    <name evidence="26" type="ORF">NE237_008839</name>
</gene>
<dbReference type="Gene3D" id="3.80.10.10">
    <property type="entry name" value="Ribonuclease Inhibitor"/>
    <property type="match status" value="2"/>
</dbReference>
<evidence type="ECO:0000256" key="7">
    <source>
        <dbReference type="ARBA" id="ARBA00022553"/>
    </source>
</evidence>
<evidence type="ECO:0000256" key="24">
    <source>
        <dbReference type="SAM" id="SignalP"/>
    </source>
</evidence>
<dbReference type="GO" id="GO:0005524">
    <property type="term" value="F:ATP binding"/>
    <property type="evidence" value="ECO:0007669"/>
    <property type="project" value="UniProtKB-UniRule"/>
</dbReference>
<dbReference type="SUPFAM" id="SSF52058">
    <property type="entry name" value="L domain-like"/>
    <property type="match status" value="1"/>
</dbReference>
<keyword evidence="27" id="KW-1185">Reference proteome</keyword>
<keyword evidence="14" id="KW-0418">Kinase</keyword>
<dbReference type="InterPro" id="IPR008271">
    <property type="entry name" value="Ser/Thr_kinase_AS"/>
</dbReference>
<dbReference type="InterPro" id="IPR032675">
    <property type="entry name" value="LRR_dom_sf"/>
</dbReference>
<evidence type="ECO:0000256" key="6">
    <source>
        <dbReference type="ARBA" id="ARBA00022527"/>
    </source>
</evidence>
<keyword evidence="5" id="KW-1003">Cell membrane</keyword>
<evidence type="ECO:0000256" key="17">
    <source>
        <dbReference type="ARBA" id="ARBA00023136"/>
    </source>
</evidence>
<comment type="caution">
    <text evidence="26">The sequence shown here is derived from an EMBL/GenBank/DDBJ whole genome shotgun (WGS) entry which is preliminary data.</text>
</comment>
<feature type="chain" id="PRO_5040362830" description="non-specific serine/threonine protein kinase" evidence="24">
    <location>
        <begin position="23"/>
        <end position="1034"/>
    </location>
</feature>
<keyword evidence="11 24" id="KW-0732">Signal</keyword>
<dbReference type="InterPro" id="IPR001611">
    <property type="entry name" value="Leu-rich_rpt"/>
</dbReference>
<feature type="domain" description="Protein kinase" evidence="25">
    <location>
        <begin position="710"/>
        <end position="1024"/>
    </location>
</feature>
<dbReference type="AlphaFoldDB" id="A0A9Q0R024"/>
<evidence type="ECO:0000256" key="21">
    <source>
        <dbReference type="ARBA" id="ARBA00048679"/>
    </source>
</evidence>
<evidence type="ECO:0000256" key="1">
    <source>
        <dbReference type="ARBA" id="ARBA00004162"/>
    </source>
</evidence>
<evidence type="ECO:0000313" key="27">
    <source>
        <dbReference type="Proteomes" id="UP001141806"/>
    </source>
</evidence>
<keyword evidence="10 23" id="KW-0812">Transmembrane</keyword>
<sequence length="1034" mass="112913">MDHQKRVFCLIFTHAIVLSCLGSHHSSTSSNLENHSDLLALLSFKDGVTQDPLCIMNSWNDSLHFCNWTGVVCNPATQRVTVLNLESQRLVGSLSPSIGNLTFLSVINLQNNSFHGQIPQELGRLTRLQDLSLTFNSIGGKIPSNLTHCTDLRTLNLSLNNIVGHIPNQLSSLSKIQHLGLGGNFLTGNIPPWIGNLSSLFLLTLARNSFQGSIPHDLGRLCCLGKFQVYGNELSGEIPSSIYNISSIFYFSVTQNRLKGSLPMDVGLTLPNLQVFAGGVNNFTGSIPVSLSNASGLEILDFAENRMTGSVPVNLGSLKCLSRLNFDVNHLGSGKSSDLNFLTSLTNCTNLQVLGIGYNRLRGELPDSIANLSSQLSIFTMGSNLIHGNIPEGIGNLVSLTLLGMEGNMFSGSIPAALGKLKSLQKLHLNYNRLSGLIPSSLGNLTKLIAIFMEENTLGGNIPSSLGNCQNLLQLNLSSNNLNGTLPKEVIGISSFSISFAVSHNSLTGSLPVEVGNLQNLVELEVSDNNLSDEIPNTLASCVSLQRLYMAGNSFQGSFPPSFEALRALQEVDLSRNKLSGVIPQYLGHFSSLKKLNLSFNGFEGEVPKQGIFANSNAISVIGNKGLCSSIPKLQLPRCSNEAPHKGGKVMIIIISILVSTIVVISCLVGIFFWMRQPRKRAFAAFAASSSNDGQFCISYSELYKATNGFSKDNLIGFGSFGSVYKAVLQESGAVVAVKVLKLQQRGAYKSFAAECETLKNIRHRNLLKILTVCSSIDFERNEFAALVYEFMPNGNLDEWLHPRIGQLKGLNLTQRLNIAIDVAAALEYLHFDCETPIIHCDLKPSNVLLDKDMTAHVGDFGLARFISERSSISSNNQSISTGIKGSIGYVPPEYGMGVQVSILGDVYSYGILLLEMITGKSPTDDMFKDGRSLHEFAAVAWPERVMEIADPLLFLEEESEREKEYRKEMEESPIYKRSRNSNAREIIIETLVPIIQIGLSCSALSPRNRIMMRDVGNKLHAFRDSTLRFRKSK</sequence>
<keyword evidence="13 22" id="KW-0547">Nucleotide-binding</keyword>
<dbReference type="Gene3D" id="1.10.510.10">
    <property type="entry name" value="Transferase(Phosphotransferase) domain 1"/>
    <property type="match status" value="1"/>
</dbReference>
<comment type="subcellular location">
    <subcellularLocation>
        <location evidence="1">Cell membrane</location>
        <topology evidence="1">Single-pass membrane protein</topology>
    </subcellularLocation>
    <subcellularLocation>
        <location evidence="2">Membrane</location>
        <topology evidence="2">Single-pass type I membrane protein</topology>
    </subcellularLocation>
</comment>
<evidence type="ECO:0000256" key="5">
    <source>
        <dbReference type="ARBA" id="ARBA00022475"/>
    </source>
</evidence>
<dbReference type="InterPro" id="IPR051716">
    <property type="entry name" value="Plant_RL_S/T_kinase"/>
</dbReference>
<proteinExistence type="inferred from homology"/>
<evidence type="ECO:0000256" key="19">
    <source>
        <dbReference type="ARBA" id="ARBA00023180"/>
    </source>
</evidence>
<dbReference type="InterPro" id="IPR013210">
    <property type="entry name" value="LRR_N_plant-typ"/>
</dbReference>
<dbReference type="GO" id="GO:0004674">
    <property type="term" value="F:protein serine/threonine kinase activity"/>
    <property type="evidence" value="ECO:0007669"/>
    <property type="project" value="UniProtKB-KW"/>
</dbReference>
<evidence type="ECO:0000256" key="18">
    <source>
        <dbReference type="ARBA" id="ARBA00023170"/>
    </source>
</evidence>
<dbReference type="Pfam" id="PF08263">
    <property type="entry name" value="LRRNT_2"/>
    <property type="match status" value="1"/>
</dbReference>
<dbReference type="Gene3D" id="3.30.200.20">
    <property type="entry name" value="Phosphorylase Kinase, domain 1"/>
    <property type="match status" value="1"/>
</dbReference>
<keyword evidence="16 23" id="KW-1133">Transmembrane helix</keyword>
<dbReference type="SUPFAM" id="SSF56112">
    <property type="entry name" value="Protein kinase-like (PK-like)"/>
    <property type="match status" value="1"/>
</dbReference>
<keyword evidence="19" id="KW-0325">Glycoprotein</keyword>
<comment type="similarity">
    <text evidence="3">Belongs to the protein kinase superfamily. Ser/Thr protein kinase family.</text>
</comment>
<feature type="signal peptide" evidence="24">
    <location>
        <begin position="1"/>
        <end position="22"/>
    </location>
</feature>
<evidence type="ECO:0000256" key="23">
    <source>
        <dbReference type="SAM" id="Phobius"/>
    </source>
</evidence>
<dbReference type="FunFam" id="3.80.10.10:FF:000288">
    <property type="entry name" value="LRR receptor-like serine/threonine-protein kinase EFR"/>
    <property type="match status" value="1"/>
</dbReference>
<evidence type="ECO:0000313" key="26">
    <source>
        <dbReference type="EMBL" id="KAJ4978059.1"/>
    </source>
</evidence>
<dbReference type="FunFam" id="3.30.200.20:FF:000432">
    <property type="entry name" value="LRR receptor-like serine/threonine-protein kinase EFR"/>
    <property type="match status" value="1"/>
</dbReference>
<keyword evidence="18" id="KW-0675">Receptor</keyword>
<dbReference type="PANTHER" id="PTHR48053">
    <property type="entry name" value="LEUCINE RICH REPEAT FAMILY PROTEIN, EXPRESSED"/>
    <property type="match status" value="1"/>
</dbReference>
<feature type="transmembrane region" description="Helical" evidence="23">
    <location>
        <begin position="650"/>
        <end position="674"/>
    </location>
</feature>
<organism evidence="26 27">
    <name type="scientific">Protea cynaroides</name>
    <dbReference type="NCBI Taxonomy" id="273540"/>
    <lineage>
        <taxon>Eukaryota</taxon>
        <taxon>Viridiplantae</taxon>
        <taxon>Streptophyta</taxon>
        <taxon>Embryophyta</taxon>
        <taxon>Tracheophyta</taxon>
        <taxon>Spermatophyta</taxon>
        <taxon>Magnoliopsida</taxon>
        <taxon>Proteales</taxon>
        <taxon>Proteaceae</taxon>
        <taxon>Protea</taxon>
    </lineage>
</organism>
<keyword evidence="15 22" id="KW-0067">ATP-binding</keyword>
<comment type="catalytic activity">
    <reaction evidence="21">
        <text>L-seryl-[protein] + ATP = O-phospho-L-seryl-[protein] + ADP + H(+)</text>
        <dbReference type="Rhea" id="RHEA:17989"/>
        <dbReference type="Rhea" id="RHEA-COMP:9863"/>
        <dbReference type="Rhea" id="RHEA-COMP:11604"/>
        <dbReference type="ChEBI" id="CHEBI:15378"/>
        <dbReference type="ChEBI" id="CHEBI:29999"/>
        <dbReference type="ChEBI" id="CHEBI:30616"/>
        <dbReference type="ChEBI" id="CHEBI:83421"/>
        <dbReference type="ChEBI" id="CHEBI:456216"/>
        <dbReference type="EC" id="2.7.11.1"/>
    </reaction>
</comment>
<dbReference type="InterPro" id="IPR011009">
    <property type="entry name" value="Kinase-like_dom_sf"/>
</dbReference>
<keyword evidence="7" id="KW-0597">Phosphoprotein</keyword>
<dbReference type="Proteomes" id="UP001141806">
    <property type="component" value="Unassembled WGS sequence"/>
</dbReference>
<evidence type="ECO:0000256" key="4">
    <source>
        <dbReference type="ARBA" id="ARBA00012513"/>
    </source>
</evidence>
<reference evidence="26" key="1">
    <citation type="journal article" date="2023" name="Plant J.">
        <title>The genome of the king protea, Protea cynaroides.</title>
        <authorList>
            <person name="Chang J."/>
            <person name="Duong T.A."/>
            <person name="Schoeman C."/>
            <person name="Ma X."/>
            <person name="Roodt D."/>
            <person name="Barker N."/>
            <person name="Li Z."/>
            <person name="Van de Peer Y."/>
            <person name="Mizrachi E."/>
        </authorList>
    </citation>
    <scope>NUCLEOTIDE SEQUENCE</scope>
    <source>
        <tissue evidence="26">Young leaves</tissue>
    </source>
</reference>
<dbReference type="InterPro" id="IPR000719">
    <property type="entry name" value="Prot_kinase_dom"/>
</dbReference>
<dbReference type="InterPro" id="IPR017441">
    <property type="entry name" value="Protein_kinase_ATP_BS"/>
</dbReference>
<evidence type="ECO:0000256" key="9">
    <source>
        <dbReference type="ARBA" id="ARBA00022679"/>
    </source>
</evidence>
<keyword evidence="8" id="KW-0433">Leucine-rich repeat</keyword>
<dbReference type="EMBL" id="JAMYWD010000002">
    <property type="protein sequence ID" value="KAJ4978059.1"/>
    <property type="molecule type" value="Genomic_DNA"/>
</dbReference>
<evidence type="ECO:0000259" key="25">
    <source>
        <dbReference type="PROSITE" id="PS50011"/>
    </source>
</evidence>
<evidence type="ECO:0000256" key="20">
    <source>
        <dbReference type="ARBA" id="ARBA00047899"/>
    </source>
</evidence>
<dbReference type="OrthoDB" id="676979at2759"/>
<keyword evidence="12" id="KW-0677">Repeat</keyword>
<dbReference type="PROSITE" id="PS00108">
    <property type="entry name" value="PROTEIN_KINASE_ST"/>
    <property type="match status" value="1"/>
</dbReference>
<dbReference type="PROSITE" id="PS51257">
    <property type="entry name" value="PROKAR_LIPOPROTEIN"/>
    <property type="match status" value="1"/>
</dbReference>
<dbReference type="PANTHER" id="PTHR48053:SF37">
    <property type="entry name" value="LEUCINE-RICH REPEAT PROTEIN KINASE FAMILY PROTEIN"/>
    <property type="match status" value="1"/>
</dbReference>
<dbReference type="SMART" id="SM00369">
    <property type="entry name" value="LRR_TYP"/>
    <property type="match status" value="6"/>
</dbReference>
<dbReference type="InterPro" id="IPR003591">
    <property type="entry name" value="Leu-rich_rpt_typical-subtyp"/>
</dbReference>
<dbReference type="Pfam" id="PF00560">
    <property type="entry name" value="LRR_1"/>
    <property type="match status" value="9"/>
</dbReference>
<keyword evidence="17 23" id="KW-0472">Membrane</keyword>
<dbReference type="FunFam" id="3.80.10.10:FF:000095">
    <property type="entry name" value="LRR receptor-like serine/threonine-protein kinase GSO1"/>
    <property type="match status" value="1"/>
</dbReference>
<evidence type="ECO:0000256" key="15">
    <source>
        <dbReference type="ARBA" id="ARBA00022840"/>
    </source>
</evidence>
<feature type="binding site" evidence="22">
    <location>
        <position position="739"/>
    </location>
    <ligand>
        <name>ATP</name>
        <dbReference type="ChEBI" id="CHEBI:30616"/>
    </ligand>
</feature>
<evidence type="ECO:0000256" key="2">
    <source>
        <dbReference type="ARBA" id="ARBA00004479"/>
    </source>
</evidence>
<comment type="catalytic activity">
    <reaction evidence="20">
        <text>L-threonyl-[protein] + ATP = O-phospho-L-threonyl-[protein] + ADP + H(+)</text>
        <dbReference type="Rhea" id="RHEA:46608"/>
        <dbReference type="Rhea" id="RHEA-COMP:11060"/>
        <dbReference type="Rhea" id="RHEA-COMP:11605"/>
        <dbReference type="ChEBI" id="CHEBI:15378"/>
        <dbReference type="ChEBI" id="CHEBI:30013"/>
        <dbReference type="ChEBI" id="CHEBI:30616"/>
        <dbReference type="ChEBI" id="CHEBI:61977"/>
        <dbReference type="ChEBI" id="CHEBI:456216"/>
        <dbReference type="EC" id="2.7.11.1"/>
    </reaction>
</comment>